<dbReference type="AlphaFoldDB" id="A0A085TUI8"/>
<comment type="caution">
    <text evidence="2">The sequence shown here is derived from an EMBL/GenBank/DDBJ whole genome shotgun (WGS) entry which is preliminary data.</text>
</comment>
<proteinExistence type="predicted"/>
<evidence type="ECO:0000313" key="3">
    <source>
        <dbReference type="Proteomes" id="UP000028607"/>
    </source>
</evidence>
<dbReference type="PATRIC" id="fig|1317124.6.peg.2543"/>
<reference evidence="2 3" key="2">
    <citation type="journal article" date="2015" name="Antonie Van Leeuwenhoek">
        <title>Thioclava indica sp. nov., isolated from surface seawater of the Indian Ocean.</title>
        <authorList>
            <person name="Liu Y."/>
            <person name="Lai Q."/>
            <person name="Du J."/>
            <person name="Xu H."/>
            <person name="Jiang L."/>
            <person name="Shao Z."/>
        </authorList>
    </citation>
    <scope>NUCLEOTIDE SEQUENCE [LARGE SCALE GENOMIC DNA]</scope>
    <source>
        <strain evidence="2 3">13D2W-2</strain>
    </source>
</reference>
<keyword evidence="3" id="KW-1185">Reference proteome</keyword>
<dbReference type="EMBL" id="AQRC01000010">
    <property type="protein sequence ID" value="KFE34385.1"/>
    <property type="molecule type" value="Genomic_DNA"/>
</dbReference>
<reference evidence="3" key="1">
    <citation type="submission" date="2013-04" db="EMBL/GenBank/DDBJ databases">
        <title>Thioclava sp. 13D2W-2 Genome Sequencing.</title>
        <authorList>
            <person name="Lai Q."/>
            <person name="Li G."/>
            <person name="Shao Z."/>
        </authorList>
    </citation>
    <scope>NUCLEOTIDE SEQUENCE [LARGE SCALE GENOMIC DNA]</scope>
    <source>
        <strain evidence="3">13D2W-2</strain>
    </source>
</reference>
<protein>
    <submittedName>
        <fullName evidence="2">Uncharacterized protein</fullName>
    </submittedName>
</protein>
<sequence length="128" mass="14227">MAQKNRHPVIDWNRMTDRQRQMKARAENLTAQIAVDQHREHDRANKALFASLESVLAQLAGTPKAVEFFRLFSETATLANAKRIANHPDCPSVVRDEIAQRIEKTAATRGNEGVARAALGKSDHAGED</sequence>
<dbReference type="Proteomes" id="UP000028607">
    <property type="component" value="Unassembled WGS sequence"/>
</dbReference>
<name>A0A085TUI8_9RHOB</name>
<evidence type="ECO:0000313" key="2">
    <source>
        <dbReference type="EMBL" id="KFE34385.1"/>
    </source>
</evidence>
<evidence type="ECO:0000256" key="1">
    <source>
        <dbReference type="SAM" id="MobiDB-lite"/>
    </source>
</evidence>
<accession>A0A085TUI8</accession>
<organism evidence="2 3">
    <name type="scientific">Thioclava atlantica</name>
    <dbReference type="NCBI Taxonomy" id="1317124"/>
    <lineage>
        <taxon>Bacteria</taxon>
        <taxon>Pseudomonadati</taxon>
        <taxon>Pseudomonadota</taxon>
        <taxon>Alphaproteobacteria</taxon>
        <taxon>Rhodobacterales</taxon>
        <taxon>Paracoccaceae</taxon>
        <taxon>Thioclava</taxon>
    </lineage>
</organism>
<feature type="region of interest" description="Disordered" evidence="1">
    <location>
        <begin position="109"/>
        <end position="128"/>
    </location>
</feature>
<gene>
    <name evidence="2" type="ORF">DW2_12570</name>
</gene>